<evidence type="ECO:0000313" key="10">
    <source>
        <dbReference type="Proteomes" id="UP000244060"/>
    </source>
</evidence>
<dbReference type="PANTHER" id="PTHR32024:SF3">
    <property type="entry name" value="TRK SYSTEM POTASSIUM UPTAKE PROTEIN"/>
    <property type="match status" value="1"/>
</dbReference>
<dbReference type="RefSeq" id="WP_011908517.1">
    <property type="nucleotide sequence ID" value="NZ_CP090021.1"/>
</dbReference>
<evidence type="ECO:0000256" key="4">
    <source>
        <dbReference type="ARBA" id="ARBA00022692"/>
    </source>
</evidence>
<dbReference type="GO" id="GO:0008324">
    <property type="term" value="F:monoatomic cation transmembrane transporter activity"/>
    <property type="evidence" value="ECO:0007669"/>
    <property type="project" value="InterPro"/>
</dbReference>
<keyword evidence="10" id="KW-1185">Reference proteome</keyword>
<keyword evidence="4 8" id="KW-0812">Transmembrane</keyword>
<sequence>MRGAGSVPLIVVLMAGGAASMYVPAAHALVVREHDVARAFFYAGTFLLILIAMVAIATGNRPPPRAARAHLTTLVGAYLVLPPMLALPFLMAVPDTSFTNAWFEMLSSFTTTGATLYDTPGRLPASVHLWRALVGWLGGFFVLTAAMAVLAPLSLGGMEVISGHAPGREQASQITRIADPTERLVRQSLALFPAYAGLTLALWAMLLLAGESGLVGLCHAMGTLSTSGISPIETMTAGGAGFTGELLIFLFLFLAVTRRLMPGTAMVDRDTPIHRDPEVMMAFFFLLGVPVVLFLRHWIGAIETEDTQNISAAARAMWGGLFTTLSFLTTTGYESRDWVASRSWSGLGTPGLILIGLAIVGGGVATTAGGVKLLRVYALYRHAERELERIVHPSSIGGQGVVARRLRREGAYVAWIFFMLFAFSIAVVTAALSLAGLDFERSMVLGIAALTTTGPLADLAVETPIRWAELGPAAKIIAGAAMVVGRMETLAILALLAPASWRR</sequence>
<comment type="subcellular location">
    <subcellularLocation>
        <location evidence="1">Cell membrane</location>
        <topology evidence="1">Multi-pass membrane protein</topology>
    </subcellularLocation>
</comment>
<proteinExistence type="predicted"/>
<dbReference type="AlphaFoldDB" id="A0A2T5KD11"/>
<protein>
    <submittedName>
        <fullName evidence="9">Trk system potassium uptake protein TrkH</fullName>
    </submittedName>
</protein>
<dbReference type="GO" id="GO:0005886">
    <property type="term" value="C:plasma membrane"/>
    <property type="evidence" value="ECO:0007669"/>
    <property type="project" value="UniProtKB-SubCell"/>
</dbReference>
<comment type="caution">
    <text evidence="9">The sequence shown here is derived from an EMBL/GenBank/DDBJ whole genome shotgun (WGS) entry which is preliminary data.</text>
</comment>
<feature type="transmembrane region" description="Helical" evidence="8">
    <location>
        <begin position="133"/>
        <end position="155"/>
    </location>
</feature>
<evidence type="ECO:0000256" key="5">
    <source>
        <dbReference type="ARBA" id="ARBA00022989"/>
    </source>
</evidence>
<evidence type="ECO:0000256" key="2">
    <source>
        <dbReference type="ARBA" id="ARBA00022448"/>
    </source>
</evidence>
<gene>
    <name evidence="9" type="ORF">C8J28_10256</name>
</gene>
<dbReference type="GO" id="GO:0030001">
    <property type="term" value="P:metal ion transport"/>
    <property type="evidence" value="ECO:0007669"/>
    <property type="project" value="UniProtKB-ARBA"/>
</dbReference>
<name>A0A2T5KD11_9RHOB</name>
<evidence type="ECO:0000256" key="3">
    <source>
        <dbReference type="ARBA" id="ARBA00022475"/>
    </source>
</evidence>
<keyword evidence="7 8" id="KW-0472">Membrane</keyword>
<keyword evidence="2" id="KW-0813">Transport</keyword>
<evidence type="ECO:0000256" key="1">
    <source>
        <dbReference type="ARBA" id="ARBA00004651"/>
    </source>
</evidence>
<keyword evidence="5 8" id="KW-1133">Transmembrane helix</keyword>
<reference evidence="9 10" key="1">
    <citation type="submission" date="2018-04" db="EMBL/GenBank/DDBJ databases">
        <title>Genomic Encyclopedia of Type Strains, Phase III (KMG-III): the genomes of soil and plant-associated and newly described type strains.</title>
        <authorList>
            <person name="Whitman W."/>
        </authorList>
    </citation>
    <scope>NUCLEOTIDE SEQUENCE [LARGE SCALE GENOMIC DNA]</scope>
    <source>
        <strain evidence="9 10">KA25</strain>
    </source>
</reference>
<feature type="transmembrane region" description="Helical" evidence="8">
    <location>
        <begin position="192"/>
        <end position="217"/>
    </location>
</feature>
<dbReference type="EMBL" id="QAOT01000002">
    <property type="protein sequence ID" value="PTR20294.1"/>
    <property type="molecule type" value="Genomic_DNA"/>
</dbReference>
<keyword evidence="6" id="KW-0406">Ion transport</keyword>
<evidence type="ECO:0000313" key="9">
    <source>
        <dbReference type="EMBL" id="PTR20294.1"/>
    </source>
</evidence>
<feature type="transmembrane region" description="Helical" evidence="8">
    <location>
        <begin position="351"/>
        <end position="371"/>
    </location>
</feature>
<evidence type="ECO:0000256" key="8">
    <source>
        <dbReference type="SAM" id="Phobius"/>
    </source>
</evidence>
<accession>A0A2T5KD11</accession>
<dbReference type="Pfam" id="PF02386">
    <property type="entry name" value="TrkH"/>
    <property type="match status" value="2"/>
</dbReference>
<feature type="transmembrane region" description="Helical" evidence="8">
    <location>
        <begin position="71"/>
        <end position="93"/>
    </location>
</feature>
<feature type="transmembrane region" description="Helical" evidence="8">
    <location>
        <begin position="412"/>
        <end position="435"/>
    </location>
</feature>
<feature type="transmembrane region" description="Helical" evidence="8">
    <location>
        <begin position="237"/>
        <end position="257"/>
    </location>
</feature>
<dbReference type="OrthoDB" id="7818483at2"/>
<feature type="transmembrane region" description="Helical" evidence="8">
    <location>
        <begin position="38"/>
        <end position="59"/>
    </location>
</feature>
<feature type="transmembrane region" description="Helical" evidence="8">
    <location>
        <begin position="278"/>
        <end position="299"/>
    </location>
</feature>
<dbReference type="InterPro" id="IPR003445">
    <property type="entry name" value="Cat_transpt"/>
</dbReference>
<evidence type="ECO:0000256" key="6">
    <source>
        <dbReference type="ARBA" id="ARBA00023065"/>
    </source>
</evidence>
<feature type="transmembrane region" description="Helical" evidence="8">
    <location>
        <begin position="476"/>
        <end position="497"/>
    </location>
</feature>
<dbReference type="Proteomes" id="UP000244060">
    <property type="component" value="Unassembled WGS sequence"/>
</dbReference>
<keyword evidence="3" id="KW-1003">Cell membrane</keyword>
<dbReference type="PANTHER" id="PTHR32024">
    <property type="entry name" value="TRK SYSTEM POTASSIUM UPTAKE PROTEIN TRKG-RELATED"/>
    <property type="match status" value="1"/>
</dbReference>
<organism evidence="9 10">
    <name type="scientific">Cereibacter azotoformans</name>
    <dbReference type="NCBI Taxonomy" id="43057"/>
    <lineage>
        <taxon>Bacteria</taxon>
        <taxon>Pseudomonadati</taxon>
        <taxon>Pseudomonadota</taxon>
        <taxon>Alphaproteobacteria</taxon>
        <taxon>Rhodobacterales</taxon>
        <taxon>Paracoccaceae</taxon>
        <taxon>Cereibacter</taxon>
    </lineage>
</organism>
<evidence type="ECO:0000256" key="7">
    <source>
        <dbReference type="ARBA" id="ARBA00023136"/>
    </source>
</evidence>